<evidence type="ECO:0000313" key="1">
    <source>
        <dbReference type="EMBL" id="MBP2247467.1"/>
    </source>
</evidence>
<proteinExistence type="predicted"/>
<reference evidence="1 2" key="1">
    <citation type="submission" date="2021-03" db="EMBL/GenBank/DDBJ databases">
        <title>Genomic Encyclopedia of Type Strains, Phase IV (KMG-IV): sequencing the most valuable type-strain genomes for metagenomic binning, comparative biology and taxonomic classification.</title>
        <authorList>
            <person name="Goeker M."/>
        </authorList>
    </citation>
    <scope>NUCLEOTIDE SEQUENCE [LARGE SCALE GENOMIC DNA]</scope>
    <source>
        <strain evidence="1 2">DSM 21292</strain>
    </source>
</reference>
<name>A0ABS4RX50_PAEXY</name>
<gene>
    <name evidence="1" type="ORF">J2Z28_004130</name>
</gene>
<organism evidence="1 2">
    <name type="scientific">Paenibacillus xylanexedens</name>
    <dbReference type="NCBI Taxonomy" id="528191"/>
    <lineage>
        <taxon>Bacteria</taxon>
        <taxon>Bacillati</taxon>
        <taxon>Bacillota</taxon>
        <taxon>Bacilli</taxon>
        <taxon>Bacillales</taxon>
        <taxon>Paenibacillaceae</taxon>
        <taxon>Paenibacillus</taxon>
    </lineage>
</organism>
<protein>
    <submittedName>
        <fullName evidence="1">Uncharacterized protein</fullName>
    </submittedName>
</protein>
<evidence type="ECO:0000313" key="2">
    <source>
        <dbReference type="Proteomes" id="UP000810207"/>
    </source>
</evidence>
<dbReference type="Proteomes" id="UP000810207">
    <property type="component" value="Unassembled WGS sequence"/>
</dbReference>
<accession>A0ABS4RX50</accession>
<dbReference type="EMBL" id="JAGIKV010000016">
    <property type="protein sequence ID" value="MBP2247467.1"/>
    <property type="molecule type" value="Genomic_DNA"/>
</dbReference>
<sequence>MACPGGTSSVGVAYGTDFCTPNGYCTWVPWDNKSSRVQHVYDVCRDSSGNTSQYYTRTDDLGCC</sequence>
<comment type="caution">
    <text evidence="1">The sequence shown here is derived from an EMBL/GenBank/DDBJ whole genome shotgun (WGS) entry which is preliminary data.</text>
</comment>
<keyword evidence="2" id="KW-1185">Reference proteome</keyword>